<proteinExistence type="predicted"/>
<evidence type="ECO:0000313" key="2">
    <source>
        <dbReference type="Proteomes" id="UP000664534"/>
    </source>
</evidence>
<comment type="caution">
    <text evidence="1">The sequence shown here is derived from an EMBL/GenBank/DDBJ whole genome shotgun (WGS) entry which is preliminary data.</text>
</comment>
<dbReference type="Proteomes" id="UP000664534">
    <property type="component" value="Unassembled WGS sequence"/>
</dbReference>
<dbReference type="EMBL" id="CAJPDT010000009">
    <property type="protein sequence ID" value="CAF9911860.1"/>
    <property type="molecule type" value="Genomic_DNA"/>
</dbReference>
<dbReference type="AlphaFoldDB" id="A0A8H3I8Z3"/>
<name>A0A8H3I8Z3_9LECA</name>
<dbReference type="PANTHER" id="PTHR42085:SF1">
    <property type="entry name" value="F-BOX DOMAIN-CONTAINING PROTEIN"/>
    <property type="match status" value="1"/>
</dbReference>
<accession>A0A8H3I8Z3</accession>
<reference evidence="1" key="1">
    <citation type="submission" date="2021-03" db="EMBL/GenBank/DDBJ databases">
        <authorList>
            <person name="Tagirdzhanova G."/>
        </authorList>
    </citation>
    <scope>NUCLEOTIDE SEQUENCE</scope>
</reference>
<gene>
    <name evidence="1" type="ORF">IMSHALPRED_010599</name>
</gene>
<organism evidence="1 2">
    <name type="scientific">Imshaugia aleurites</name>
    <dbReference type="NCBI Taxonomy" id="172621"/>
    <lineage>
        <taxon>Eukaryota</taxon>
        <taxon>Fungi</taxon>
        <taxon>Dikarya</taxon>
        <taxon>Ascomycota</taxon>
        <taxon>Pezizomycotina</taxon>
        <taxon>Lecanoromycetes</taxon>
        <taxon>OSLEUM clade</taxon>
        <taxon>Lecanoromycetidae</taxon>
        <taxon>Lecanorales</taxon>
        <taxon>Lecanorineae</taxon>
        <taxon>Parmeliaceae</taxon>
        <taxon>Imshaugia</taxon>
    </lineage>
</organism>
<keyword evidence="2" id="KW-1185">Reference proteome</keyword>
<protein>
    <submittedName>
        <fullName evidence="1">Uncharacterized protein</fullName>
    </submittedName>
</protein>
<sequence length="253" mass="29192">MSTSTFPFLSLPRELRDEIYKHLLTATFNNKVPKMIDSEIYMSDSPTSLSISQRAVSILPPTYTYAYPRLAILLVSTFIHEDSKRILHRCGTFAFDLWKTYGMLKQSTLKEIAYMQHVTIDVDFRSSLQISSYPRSSHWKIEAASEVISHFGAHSDSDMPRASCVVKIRLDGWGYMLFGSSGKAKQFHDALGSLTGFRYVEVRMTRVRARDPYPKYRILRIIELGKYLEGKLGRMEEGIEEGYFCMRYHPQRG</sequence>
<dbReference type="InterPro" id="IPR038883">
    <property type="entry name" value="AN11006-like"/>
</dbReference>
<dbReference type="PANTHER" id="PTHR42085">
    <property type="entry name" value="F-BOX DOMAIN-CONTAINING PROTEIN"/>
    <property type="match status" value="1"/>
</dbReference>
<dbReference type="OrthoDB" id="5429962at2759"/>
<evidence type="ECO:0000313" key="1">
    <source>
        <dbReference type="EMBL" id="CAF9911860.1"/>
    </source>
</evidence>